<keyword evidence="3" id="KW-1185">Reference proteome</keyword>
<gene>
    <name evidence="2" type="ORF">NDU88_006905</name>
</gene>
<reference evidence="2" key="1">
    <citation type="journal article" date="2022" name="bioRxiv">
        <title>Sequencing and chromosome-scale assembly of the giantPleurodeles waltlgenome.</title>
        <authorList>
            <person name="Brown T."/>
            <person name="Elewa A."/>
            <person name="Iarovenko S."/>
            <person name="Subramanian E."/>
            <person name="Araus A.J."/>
            <person name="Petzold A."/>
            <person name="Susuki M."/>
            <person name="Suzuki K.-i.T."/>
            <person name="Hayashi T."/>
            <person name="Toyoda A."/>
            <person name="Oliveira C."/>
            <person name="Osipova E."/>
            <person name="Leigh N.D."/>
            <person name="Simon A."/>
            <person name="Yun M.H."/>
        </authorList>
    </citation>
    <scope>NUCLEOTIDE SEQUENCE</scope>
    <source>
        <strain evidence="2">20211129_DDA</strain>
        <tissue evidence="2">Liver</tissue>
    </source>
</reference>
<organism evidence="2 3">
    <name type="scientific">Pleurodeles waltl</name>
    <name type="common">Iberian ribbed newt</name>
    <dbReference type="NCBI Taxonomy" id="8319"/>
    <lineage>
        <taxon>Eukaryota</taxon>
        <taxon>Metazoa</taxon>
        <taxon>Chordata</taxon>
        <taxon>Craniata</taxon>
        <taxon>Vertebrata</taxon>
        <taxon>Euteleostomi</taxon>
        <taxon>Amphibia</taxon>
        <taxon>Batrachia</taxon>
        <taxon>Caudata</taxon>
        <taxon>Salamandroidea</taxon>
        <taxon>Salamandridae</taxon>
        <taxon>Pleurodelinae</taxon>
        <taxon>Pleurodeles</taxon>
    </lineage>
</organism>
<accession>A0AAV7SR14</accession>
<dbReference type="EMBL" id="JANPWB010000008">
    <property type="protein sequence ID" value="KAJ1166505.1"/>
    <property type="molecule type" value="Genomic_DNA"/>
</dbReference>
<name>A0AAV7SR14_PLEWA</name>
<dbReference type="AlphaFoldDB" id="A0AAV7SR14"/>
<protein>
    <submittedName>
        <fullName evidence="2">Uncharacterized protein</fullName>
    </submittedName>
</protein>
<feature type="compositionally biased region" description="Polar residues" evidence="1">
    <location>
        <begin position="33"/>
        <end position="44"/>
    </location>
</feature>
<proteinExistence type="predicted"/>
<evidence type="ECO:0000313" key="3">
    <source>
        <dbReference type="Proteomes" id="UP001066276"/>
    </source>
</evidence>
<comment type="caution">
    <text evidence="2">The sequence shown here is derived from an EMBL/GenBank/DDBJ whole genome shotgun (WGS) entry which is preliminary data.</text>
</comment>
<dbReference type="Proteomes" id="UP001066276">
    <property type="component" value="Chromosome 4_2"/>
</dbReference>
<feature type="region of interest" description="Disordered" evidence="1">
    <location>
        <begin position="28"/>
        <end position="74"/>
    </location>
</feature>
<sequence length="123" mass="13372">MGVYQRCPARTIKGPRAPHISVYPPVPSIVGSEESTASLSSTDSCRVRAPNQETRDEQSRSLTPTAGRCITDPIRHSLKDASRQLLQADLGRAPVHSSPKCGECSRCPHSRDVRISIYSKGTT</sequence>
<evidence type="ECO:0000256" key="1">
    <source>
        <dbReference type="SAM" id="MobiDB-lite"/>
    </source>
</evidence>
<evidence type="ECO:0000313" key="2">
    <source>
        <dbReference type="EMBL" id="KAJ1166505.1"/>
    </source>
</evidence>